<evidence type="ECO:0000256" key="1">
    <source>
        <dbReference type="ARBA" id="ARBA00004141"/>
    </source>
</evidence>
<geneLocation type="plasmid" evidence="9">
    <name>parsfin2</name>
</geneLocation>
<keyword evidence="10" id="KW-1185">Reference proteome</keyword>
<feature type="transmembrane region" description="Helical" evidence="6">
    <location>
        <begin position="197"/>
        <end position="216"/>
    </location>
</feature>
<dbReference type="Pfam" id="PF02133">
    <property type="entry name" value="Transp_cyt_pur"/>
    <property type="match status" value="1"/>
</dbReference>
<geneLocation type="plasmid" evidence="8 10">
    <name>paNv_CAN1</name>
</geneLocation>
<proteinExistence type="inferred from homology"/>
<feature type="transmembrane region" description="Helical" evidence="6">
    <location>
        <begin position="228"/>
        <end position="250"/>
    </location>
</feature>
<keyword evidence="4 6" id="KW-1133">Transmembrane helix</keyword>
<dbReference type="CDD" id="cd11484">
    <property type="entry name" value="SLC-NCS1sbd_CobB-like"/>
    <property type="match status" value="1"/>
</dbReference>
<feature type="transmembrane region" description="Helical" evidence="6">
    <location>
        <begin position="156"/>
        <end position="177"/>
    </location>
</feature>
<dbReference type="InterPro" id="IPR030191">
    <property type="entry name" value="CodB"/>
</dbReference>
<gene>
    <name evidence="7" type="primary">codB_8</name>
    <name evidence="7" type="ORF">ArsFIN_43040</name>
    <name evidence="8" type="ORF">QE258_22080</name>
</gene>
<keyword evidence="7" id="KW-0614">Plasmid</keyword>
<dbReference type="PANTHER" id="PTHR30569:SF0">
    <property type="entry name" value="CYTOSINE PERMEASE"/>
    <property type="match status" value="1"/>
</dbReference>
<evidence type="ECO:0000313" key="10">
    <source>
        <dbReference type="Proteomes" id="UP001177592"/>
    </source>
</evidence>
<dbReference type="GO" id="GO:0015209">
    <property type="term" value="F:cytosine transmembrane transporter activity"/>
    <property type="evidence" value="ECO:0007669"/>
    <property type="project" value="InterPro"/>
</dbReference>
<dbReference type="Proteomes" id="UP001177592">
    <property type="component" value="Plasmid paNv_CAN1"/>
</dbReference>
<evidence type="ECO:0000256" key="5">
    <source>
        <dbReference type="ARBA" id="ARBA00023136"/>
    </source>
</evidence>
<organism evidence="7 9">
    <name type="scientific">Arsenophonus nasoniae</name>
    <name type="common">son-killer infecting Nasonia vitripennis</name>
    <dbReference type="NCBI Taxonomy" id="638"/>
    <lineage>
        <taxon>Bacteria</taxon>
        <taxon>Pseudomonadati</taxon>
        <taxon>Pseudomonadota</taxon>
        <taxon>Gammaproteobacteria</taxon>
        <taxon>Enterobacterales</taxon>
        <taxon>Morganellaceae</taxon>
        <taxon>Arsenophonus</taxon>
    </lineage>
</organism>
<comment type="subcellular location">
    <subcellularLocation>
        <location evidence="1">Membrane</location>
        <topology evidence="1">Multi-pass membrane protein</topology>
    </subcellularLocation>
</comment>
<evidence type="ECO:0000256" key="4">
    <source>
        <dbReference type="ARBA" id="ARBA00022989"/>
    </source>
</evidence>
<dbReference type="Proteomes" id="UP000295134">
    <property type="component" value="Plasmid pArsFIN2"/>
</dbReference>
<accession>A0A4V1BXH3</accession>
<feature type="transmembrane region" description="Helical" evidence="6">
    <location>
        <begin position="270"/>
        <end position="294"/>
    </location>
</feature>
<evidence type="ECO:0000313" key="8">
    <source>
        <dbReference type="EMBL" id="WGM07948.1"/>
    </source>
</evidence>
<dbReference type="Gene3D" id="1.10.4160.10">
    <property type="entry name" value="Hydantoin permease"/>
    <property type="match status" value="1"/>
</dbReference>
<geneLocation type="plasmid" evidence="7">
    <name>pArsFIN2</name>
</geneLocation>
<keyword evidence="3 6" id="KW-0812">Transmembrane</keyword>
<feature type="transmembrane region" description="Helical" evidence="6">
    <location>
        <begin position="49"/>
        <end position="73"/>
    </location>
</feature>
<dbReference type="EMBL" id="CP038614">
    <property type="protein sequence ID" value="QBY45693.1"/>
    <property type="molecule type" value="Genomic_DNA"/>
</dbReference>
<evidence type="ECO:0000313" key="9">
    <source>
        <dbReference type="Proteomes" id="UP000295134"/>
    </source>
</evidence>
<comment type="similarity">
    <text evidence="2">Belongs to the purine-cytosine permease (2.A.39) family.</text>
</comment>
<dbReference type="KEGG" id="ans:ArsFIN_43040"/>
<reference evidence="7 9" key="1">
    <citation type="submission" date="2019-03" db="EMBL/GenBank/DDBJ databases">
        <title>Long-read sequencing reveals hyperdense prophage content in a complex bacterial symbiont genome.</title>
        <authorList>
            <person name="Frost C.L."/>
            <person name="Siozios S."/>
            <person name="Nadal-Jimenez P."/>
            <person name="Brockhurst M.A."/>
            <person name="King K.C."/>
            <person name="Darby A.C."/>
            <person name="Hurst G.D.D."/>
        </authorList>
    </citation>
    <scope>NUCLEOTIDE SEQUENCE [LARGE SCALE GENOMIC DNA]</scope>
    <source>
        <strain evidence="7 9">FIN</strain>
        <plasmid evidence="7">pArsFIN2</plasmid>
        <plasmid evidence="9">parsfin2</plasmid>
    </source>
</reference>
<dbReference type="AlphaFoldDB" id="A0A4V1BXH3"/>
<feature type="transmembrane region" description="Helical" evidence="6">
    <location>
        <begin position="306"/>
        <end position="328"/>
    </location>
</feature>
<keyword evidence="5 6" id="KW-0472">Membrane</keyword>
<evidence type="ECO:0000313" key="7">
    <source>
        <dbReference type="EMBL" id="QBY45693.1"/>
    </source>
</evidence>
<name>A0A4V1BXH3_9GAMM</name>
<evidence type="ECO:0000256" key="6">
    <source>
        <dbReference type="SAM" id="Phobius"/>
    </source>
</evidence>
<dbReference type="RefSeq" id="WP_051297163.1">
    <property type="nucleotide sequence ID" value="NZ_CP038614.1"/>
</dbReference>
<dbReference type="InterPro" id="IPR001248">
    <property type="entry name" value="Pur-cyt_permease"/>
</dbReference>
<evidence type="ECO:0000256" key="2">
    <source>
        <dbReference type="ARBA" id="ARBA00008974"/>
    </source>
</evidence>
<feature type="transmembrane region" description="Helical" evidence="6">
    <location>
        <begin position="18"/>
        <end position="37"/>
    </location>
</feature>
<sequence length="430" mass="46368">MLLTLKAIQFPNHERKGLFTTCIIRIGATTSLVQFMLGATLGHSMTFNQAMIATILGSLFLEFISLGLGIAGAKEGLSTSLLSRWCGFGYFGSALIGGMISISTLGWFGVQNAIVAKGILAAMALENPHYAFYVVAAISGLSLSTLVAFGFNGLSWIAKTALPLFFLVVGWSFYQILKNYDIYPLFTMEPLGNPLSISAAATAVAGGYIVFAIISPDMSRYCKNGRQVFGMMTSSIFVGEFIVNGISILISHALNTANVVEIMTQSAGWIGLFSVLLSAVKINDLNLYSAVLGFSNFLSVITRKKWHYAGLTLFLGVTGTCISMIGILEKFIPFLIMLGVLFPPVAGIMLVDYYILRTHRDLLELTHNRGTLPSIEYIKKTGKAAMMAWIGGSVVGFTIESGIPSLNSLLAASVIYGVICIFNTKIQILK</sequence>
<evidence type="ECO:0000256" key="3">
    <source>
        <dbReference type="ARBA" id="ARBA00022692"/>
    </source>
</evidence>
<dbReference type="EMBL" id="CP123524">
    <property type="protein sequence ID" value="WGM07948.1"/>
    <property type="molecule type" value="Genomic_DNA"/>
</dbReference>
<feature type="transmembrane region" description="Helical" evidence="6">
    <location>
        <begin position="130"/>
        <end position="149"/>
    </location>
</feature>
<feature type="transmembrane region" description="Helical" evidence="6">
    <location>
        <begin position="334"/>
        <end position="356"/>
    </location>
</feature>
<dbReference type="GO" id="GO:0005886">
    <property type="term" value="C:plasma membrane"/>
    <property type="evidence" value="ECO:0007669"/>
    <property type="project" value="TreeGrafter"/>
</dbReference>
<reference evidence="8" key="2">
    <citation type="submission" date="2023-04" db="EMBL/GenBank/DDBJ databases">
        <title>Genome dynamics across the evolutionary transition to endosymbiosis.</title>
        <authorList>
            <person name="Siozios S."/>
            <person name="Nadal-Jimenez P."/>
            <person name="Azagi T."/>
            <person name="Sprong H."/>
            <person name="Frost C.L."/>
            <person name="Parratt S.R."/>
            <person name="Taylor G."/>
            <person name="Brettell L."/>
            <person name="Lew K.C."/>
            <person name="Croft L."/>
            <person name="King K.C."/>
            <person name="Brockhurst M.A."/>
            <person name="Hypsa V."/>
            <person name="Novakova E."/>
            <person name="Darby A.C."/>
            <person name="Hurst G.D.D."/>
        </authorList>
    </citation>
    <scope>NUCLEOTIDE SEQUENCE</scope>
    <source>
        <strain evidence="8">ANv_CAN</strain>
        <plasmid evidence="8">paNv_CAN1</plasmid>
    </source>
</reference>
<dbReference type="PANTHER" id="PTHR30569">
    <property type="entry name" value="CYTOSINE TRANSPORTER CODB"/>
    <property type="match status" value="1"/>
</dbReference>
<dbReference type="GeneID" id="39751904"/>
<protein>
    <submittedName>
        <fullName evidence="7">Cytosine permease</fullName>
    </submittedName>
</protein>
<feature type="transmembrane region" description="Helical" evidence="6">
    <location>
        <begin position="85"/>
        <end position="110"/>
    </location>
</feature>